<dbReference type="InterPro" id="IPR008272">
    <property type="entry name" value="HB-CoA_thioesterase_AS"/>
</dbReference>
<dbReference type="InterPro" id="IPR029069">
    <property type="entry name" value="HotDog_dom_sf"/>
</dbReference>
<dbReference type="Pfam" id="PF03061">
    <property type="entry name" value="4HBT"/>
    <property type="match status" value="1"/>
</dbReference>
<dbReference type="InterPro" id="IPR050563">
    <property type="entry name" value="4-hydroxybenzoyl-CoA_TE"/>
</dbReference>
<keyword evidence="5" id="KW-1185">Reference proteome</keyword>
<feature type="domain" description="Thioesterase" evidence="3">
    <location>
        <begin position="28"/>
        <end position="112"/>
    </location>
</feature>
<evidence type="ECO:0000313" key="5">
    <source>
        <dbReference type="Proteomes" id="UP000006860"/>
    </source>
</evidence>
<dbReference type="SUPFAM" id="SSF54637">
    <property type="entry name" value="Thioesterase/thiol ester dehydrase-isomerase"/>
    <property type="match status" value="1"/>
</dbReference>
<dbReference type="PIRSF" id="PIRSF003230">
    <property type="entry name" value="YbgC"/>
    <property type="match status" value="1"/>
</dbReference>
<dbReference type="PROSITE" id="PS01328">
    <property type="entry name" value="4HBCOA_THIOESTERASE"/>
    <property type="match status" value="1"/>
</dbReference>
<dbReference type="PANTHER" id="PTHR31793:SF27">
    <property type="entry name" value="NOVEL THIOESTERASE SUPERFAMILY DOMAIN AND SAPOSIN A-TYPE DOMAIN CONTAINING PROTEIN (0610012H03RIK)"/>
    <property type="match status" value="1"/>
</dbReference>
<dbReference type="EMBL" id="CP002546">
    <property type="protein sequence ID" value="ADY59908.1"/>
    <property type="molecule type" value="Genomic_DNA"/>
</dbReference>
<gene>
    <name evidence="4" type="ordered locus">Plabr_2306</name>
</gene>
<reference evidence="5" key="1">
    <citation type="submission" date="2011-02" db="EMBL/GenBank/DDBJ databases">
        <title>The complete genome of Planctomyces brasiliensis DSM 5305.</title>
        <authorList>
            <person name="Lucas S."/>
            <person name="Copeland A."/>
            <person name="Lapidus A."/>
            <person name="Bruce D."/>
            <person name="Goodwin L."/>
            <person name="Pitluck S."/>
            <person name="Kyrpides N."/>
            <person name="Mavromatis K."/>
            <person name="Pagani I."/>
            <person name="Ivanova N."/>
            <person name="Ovchinnikova G."/>
            <person name="Lu M."/>
            <person name="Detter J.C."/>
            <person name="Han C."/>
            <person name="Land M."/>
            <person name="Hauser L."/>
            <person name="Markowitz V."/>
            <person name="Cheng J.-F."/>
            <person name="Hugenholtz P."/>
            <person name="Woyke T."/>
            <person name="Wu D."/>
            <person name="Tindall B."/>
            <person name="Pomrenke H.G."/>
            <person name="Brambilla E."/>
            <person name="Klenk H.-P."/>
            <person name="Eisen J.A."/>
        </authorList>
    </citation>
    <scope>NUCLEOTIDE SEQUENCE [LARGE SCALE GENOMIC DNA]</scope>
    <source>
        <strain evidence="5">ATCC 49424 / DSM 5305 / JCM 21570 / NBRC 103401 / IFAM 1448</strain>
    </source>
</reference>
<dbReference type="HOGENOM" id="CLU_101141_5_1_0"/>
<dbReference type="Gene3D" id="3.10.129.10">
    <property type="entry name" value="Hotdog Thioesterase"/>
    <property type="match status" value="1"/>
</dbReference>
<evidence type="ECO:0000259" key="3">
    <source>
        <dbReference type="Pfam" id="PF03061"/>
    </source>
</evidence>
<dbReference type="InterPro" id="IPR006684">
    <property type="entry name" value="YbgC/YbaW"/>
</dbReference>
<keyword evidence="2" id="KW-0378">Hydrolase</keyword>
<dbReference type="InterPro" id="IPR006683">
    <property type="entry name" value="Thioestr_dom"/>
</dbReference>
<dbReference type="OrthoDB" id="9800856at2"/>
<dbReference type="eggNOG" id="COG0824">
    <property type="taxonomic scope" value="Bacteria"/>
</dbReference>
<comment type="similarity">
    <text evidence="1">Belongs to the 4-hydroxybenzoyl-CoA thioesterase family.</text>
</comment>
<evidence type="ECO:0000256" key="2">
    <source>
        <dbReference type="ARBA" id="ARBA00022801"/>
    </source>
</evidence>
<dbReference type="RefSeq" id="WP_013628632.1">
    <property type="nucleotide sequence ID" value="NC_015174.1"/>
</dbReference>
<accession>F0SLY3</accession>
<sequence length="152" mass="17688">MTESADQKPATQFVYERRVHFAETDMAGIVHFSNYYRYMEEAEHAYFRSLGLSIMHTGEDGVVVGWPRVSSQCQYIGPAFYGDTLQIHVDLERMGYKSLSWRMSIYSGDRKLSQGRMKTACCFCYPDHRLESIVIPEHYSSKLEESPHLERK</sequence>
<dbReference type="KEGG" id="pbs:Plabr_2306"/>
<protein>
    <submittedName>
        <fullName evidence="4">Thioesterase superfamily protein</fullName>
    </submittedName>
</protein>
<name>F0SLY3_RUBBR</name>
<proteinExistence type="inferred from homology"/>
<dbReference type="STRING" id="756272.Plabr_2306"/>
<dbReference type="AlphaFoldDB" id="F0SLY3"/>
<evidence type="ECO:0000313" key="4">
    <source>
        <dbReference type="EMBL" id="ADY59908.1"/>
    </source>
</evidence>
<organism evidence="4 5">
    <name type="scientific">Rubinisphaera brasiliensis (strain ATCC 49424 / DSM 5305 / JCM 21570 / IAM 15109 / NBRC 103401 / IFAM 1448)</name>
    <name type="common">Planctomyces brasiliensis</name>
    <dbReference type="NCBI Taxonomy" id="756272"/>
    <lineage>
        <taxon>Bacteria</taxon>
        <taxon>Pseudomonadati</taxon>
        <taxon>Planctomycetota</taxon>
        <taxon>Planctomycetia</taxon>
        <taxon>Planctomycetales</taxon>
        <taxon>Planctomycetaceae</taxon>
        <taxon>Rubinisphaera</taxon>
    </lineage>
</organism>
<dbReference type="GO" id="GO:0047617">
    <property type="term" value="F:fatty acyl-CoA hydrolase activity"/>
    <property type="evidence" value="ECO:0007669"/>
    <property type="project" value="TreeGrafter"/>
</dbReference>
<dbReference type="PANTHER" id="PTHR31793">
    <property type="entry name" value="4-HYDROXYBENZOYL-COA THIOESTERASE FAMILY MEMBER"/>
    <property type="match status" value="1"/>
</dbReference>
<evidence type="ECO:0000256" key="1">
    <source>
        <dbReference type="ARBA" id="ARBA00005953"/>
    </source>
</evidence>
<dbReference type="NCBIfam" id="TIGR00051">
    <property type="entry name" value="YbgC/FadM family acyl-CoA thioesterase"/>
    <property type="match status" value="1"/>
</dbReference>
<dbReference type="Proteomes" id="UP000006860">
    <property type="component" value="Chromosome"/>
</dbReference>
<dbReference type="CDD" id="cd00586">
    <property type="entry name" value="4HBT"/>
    <property type="match status" value="1"/>
</dbReference>